<gene>
    <name evidence="1" type="ORF">BaRGS_00036468</name>
</gene>
<proteinExistence type="predicted"/>
<keyword evidence="2" id="KW-1185">Reference proteome</keyword>
<evidence type="ECO:0000313" key="1">
    <source>
        <dbReference type="EMBL" id="KAK7469522.1"/>
    </source>
</evidence>
<organism evidence="1 2">
    <name type="scientific">Batillaria attramentaria</name>
    <dbReference type="NCBI Taxonomy" id="370345"/>
    <lineage>
        <taxon>Eukaryota</taxon>
        <taxon>Metazoa</taxon>
        <taxon>Spiralia</taxon>
        <taxon>Lophotrochozoa</taxon>
        <taxon>Mollusca</taxon>
        <taxon>Gastropoda</taxon>
        <taxon>Caenogastropoda</taxon>
        <taxon>Sorbeoconcha</taxon>
        <taxon>Cerithioidea</taxon>
        <taxon>Batillariidae</taxon>
        <taxon>Batillaria</taxon>
    </lineage>
</organism>
<protein>
    <submittedName>
        <fullName evidence="1">Uncharacterized protein</fullName>
    </submittedName>
</protein>
<dbReference type="AlphaFoldDB" id="A0ABD0JD04"/>
<accession>A0ABD0JD04</accession>
<dbReference type="Proteomes" id="UP001519460">
    <property type="component" value="Unassembled WGS sequence"/>
</dbReference>
<sequence length="190" mass="22751">MSGPRYGSRYPTSKGTWLFQRGYYNHVPLHNYPSGDGKSHTYRGAGYYIPSERRWESYAEHRSLPRETKRDAIEMKSETQFVDFLRKRDSVYPPSGISRSGRPDLHIRNPLSQLIPFKMKAWNRKWDGPGFFVPDSDCWIHEHRDRPRQSIAEALPRNAYRFHNEEDWLKFRYFAENNKIRSVRGEYIYK</sequence>
<comment type="caution">
    <text evidence="1">The sequence shown here is derived from an EMBL/GenBank/DDBJ whole genome shotgun (WGS) entry which is preliminary data.</text>
</comment>
<reference evidence="1 2" key="1">
    <citation type="journal article" date="2023" name="Sci. Data">
        <title>Genome assembly of the Korean intertidal mud-creeper Batillaria attramentaria.</title>
        <authorList>
            <person name="Patra A.K."/>
            <person name="Ho P.T."/>
            <person name="Jun S."/>
            <person name="Lee S.J."/>
            <person name="Kim Y."/>
            <person name="Won Y.J."/>
        </authorList>
    </citation>
    <scope>NUCLEOTIDE SEQUENCE [LARGE SCALE GENOMIC DNA]</scope>
    <source>
        <strain evidence="1">Wonlab-2016</strain>
    </source>
</reference>
<dbReference type="EMBL" id="JACVVK020000514">
    <property type="protein sequence ID" value="KAK7469522.1"/>
    <property type="molecule type" value="Genomic_DNA"/>
</dbReference>
<name>A0ABD0JD04_9CAEN</name>
<evidence type="ECO:0000313" key="2">
    <source>
        <dbReference type="Proteomes" id="UP001519460"/>
    </source>
</evidence>